<comment type="subcellular location">
    <subcellularLocation>
        <location evidence="1">Cytoplasm</location>
        <location evidence="1">Cytoskeleton</location>
    </subcellularLocation>
</comment>
<dbReference type="InterPro" id="IPR027417">
    <property type="entry name" value="P-loop_NTPase"/>
</dbReference>
<dbReference type="GO" id="GO:0019894">
    <property type="term" value="F:kinesin binding"/>
    <property type="evidence" value="ECO:0007669"/>
    <property type="project" value="TreeGrafter"/>
</dbReference>
<reference evidence="12 13" key="1">
    <citation type="journal article" date="2010" name="Nature">
        <title>The Ectocarpus genome and the independent evolution of multicellularity in brown algae.</title>
        <authorList>
            <person name="Cock J.M."/>
            <person name="Sterck L."/>
            <person name="Rouze P."/>
            <person name="Scornet D."/>
            <person name="Allen A.E."/>
            <person name="Amoutzias G."/>
            <person name="Anthouard V."/>
            <person name="Artiguenave F."/>
            <person name="Aury J.M."/>
            <person name="Badger J.H."/>
            <person name="Beszteri B."/>
            <person name="Billiau K."/>
            <person name="Bonnet E."/>
            <person name="Bothwell J.H."/>
            <person name="Bowler C."/>
            <person name="Boyen C."/>
            <person name="Brownlee C."/>
            <person name="Carrano C.J."/>
            <person name="Charrier B."/>
            <person name="Cho G.Y."/>
            <person name="Coelho S.M."/>
            <person name="Collen J."/>
            <person name="Corre E."/>
            <person name="Da Silva C."/>
            <person name="Delage L."/>
            <person name="Delaroque N."/>
            <person name="Dittami S.M."/>
            <person name="Doulbeau S."/>
            <person name="Elias M."/>
            <person name="Farnham G."/>
            <person name="Gachon C.M."/>
            <person name="Gschloessl B."/>
            <person name="Heesch S."/>
            <person name="Jabbari K."/>
            <person name="Jubin C."/>
            <person name="Kawai H."/>
            <person name="Kimura K."/>
            <person name="Kloareg B."/>
            <person name="Kupper F.C."/>
            <person name="Lang D."/>
            <person name="Le Bail A."/>
            <person name="Leblanc C."/>
            <person name="Lerouge P."/>
            <person name="Lohr M."/>
            <person name="Lopez P.J."/>
            <person name="Martens C."/>
            <person name="Maumus F."/>
            <person name="Michel G."/>
            <person name="Miranda-Saavedra D."/>
            <person name="Morales J."/>
            <person name="Moreau H."/>
            <person name="Motomura T."/>
            <person name="Nagasato C."/>
            <person name="Napoli C.A."/>
            <person name="Nelson D.R."/>
            <person name="Nyvall-Collen P."/>
            <person name="Peters A.F."/>
            <person name="Pommier C."/>
            <person name="Potin P."/>
            <person name="Poulain J."/>
            <person name="Quesneville H."/>
            <person name="Read B."/>
            <person name="Rensing S.A."/>
            <person name="Ritter A."/>
            <person name="Rousvoal S."/>
            <person name="Samanta M."/>
            <person name="Samson G."/>
            <person name="Schroeder D.C."/>
            <person name="Segurens B."/>
            <person name="Strittmatter M."/>
            <person name="Tonon T."/>
            <person name="Tregear J.W."/>
            <person name="Valentin K."/>
            <person name="von Dassow P."/>
            <person name="Yamagishi T."/>
            <person name="Van de Peer Y."/>
            <person name="Wincker P."/>
        </authorList>
    </citation>
    <scope>NUCLEOTIDE SEQUENCE [LARGE SCALE GENOMIC DNA]</scope>
    <source>
        <strain evidence="13">Ec32 / CCAP1310/4</strain>
    </source>
</reference>
<evidence type="ECO:0000256" key="3">
    <source>
        <dbReference type="ARBA" id="ARBA00022490"/>
    </source>
</evidence>
<dbReference type="InterPro" id="IPR048975">
    <property type="entry name" value="WHD_APAF1"/>
</dbReference>
<dbReference type="InterPro" id="IPR019734">
    <property type="entry name" value="TPR_rpt"/>
</dbReference>
<dbReference type="eggNOG" id="KOG1840">
    <property type="taxonomic scope" value="Eukaryota"/>
</dbReference>
<evidence type="ECO:0000259" key="11">
    <source>
        <dbReference type="Pfam" id="PF21296"/>
    </source>
</evidence>
<dbReference type="Proteomes" id="UP000002630">
    <property type="component" value="Unassembled WGS sequence"/>
</dbReference>
<keyword evidence="13" id="KW-1185">Reference proteome</keyword>
<evidence type="ECO:0000256" key="7">
    <source>
        <dbReference type="ARBA" id="ARBA00023054"/>
    </source>
</evidence>
<dbReference type="InParanoid" id="D8LL58"/>
<evidence type="ECO:0000256" key="4">
    <source>
        <dbReference type="ARBA" id="ARBA00022701"/>
    </source>
</evidence>
<feature type="domain" description="NB-ARC" evidence="10">
    <location>
        <begin position="252"/>
        <end position="420"/>
    </location>
</feature>
<evidence type="ECO:0000256" key="6">
    <source>
        <dbReference type="ARBA" id="ARBA00022803"/>
    </source>
</evidence>
<dbReference type="GO" id="GO:0043531">
    <property type="term" value="F:ADP binding"/>
    <property type="evidence" value="ECO:0007669"/>
    <property type="project" value="InterPro"/>
</dbReference>
<dbReference type="Pfam" id="PF13374">
    <property type="entry name" value="TPR_10"/>
    <property type="match status" value="2"/>
</dbReference>
<dbReference type="InterPro" id="IPR002182">
    <property type="entry name" value="NB-ARC"/>
</dbReference>
<evidence type="ECO:0000313" key="13">
    <source>
        <dbReference type="Proteomes" id="UP000002630"/>
    </source>
</evidence>
<dbReference type="Pfam" id="PF13424">
    <property type="entry name" value="TPR_12"/>
    <property type="match status" value="5"/>
</dbReference>
<evidence type="ECO:0000256" key="5">
    <source>
        <dbReference type="ARBA" id="ARBA00022737"/>
    </source>
</evidence>
<evidence type="ECO:0000259" key="10">
    <source>
        <dbReference type="Pfam" id="PF00931"/>
    </source>
</evidence>
<dbReference type="SUPFAM" id="SSF48452">
    <property type="entry name" value="TPR-like"/>
    <property type="match status" value="4"/>
</dbReference>
<keyword evidence="3" id="KW-0963">Cytoplasm</keyword>
<keyword evidence="7" id="KW-0175">Coiled coil</keyword>
<evidence type="ECO:0000256" key="9">
    <source>
        <dbReference type="ARBA" id="ARBA00023212"/>
    </source>
</evidence>
<dbReference type="InterPro" id="IPR011990">
    <property type="entry name" value="TPR-like_helical_dom_sf"/>
</dbReference>
<dbReference type="Gene3D" id="1.25.40.10">
    <property type="entry name" value="Tetratricopeptide repeat domain"/>
    <property type="match status" value="4"/>
</dbReference>
<dbReference type="InterPro" id="IPR002151">
    <property type="entry name" value="Kinesin_light"/>
</dbReference>
<evidence type="ECO:0000256" key="1">
    <source>
        <dbReference type="ARBA" id="ARBA00004245"/>
    </source>
</evidence>
<name>D8LL58_ECTSI</name>
<dbReference type="eggNOG" id="KOG4658">
    <property type="taxonomic scope" value="Eukaryota"/>
</dbReference>
<dbReference type="EMBL" id="FN649760">
    <property type="protein sequence ID" value="CBN79677.1"/>
    <property type="molecule type" value="Genomic_DNA"/>
</dbReference>
<dbReference type="Gene3D" id="3.40.50.300">
    <property type="entry name" value="P-loop containing nucleotide triphosphate hydrolases"/>
    <property type="match status" value="1"/>
</dbReference>
<keyword evidence="5" id="KW-0677">Repeat</keyword>
<sequence length="1155" mass="125820">MAARAPSSGGSVQAGGTAEPVTAEYSFGGLHCSWTTLGIGSGQMLQEVERLLASRKPWPAFVQAGLQARYEWNNCPEAVGEALEWMASATVGLLDMASVGPLTPVCKAFTSLIEAAEGAIEVAKNLEELVSWCSFLVGVFIEHGKQEDNLRPIAKPMKDFVATTIELAKRAKAMGARGKCTALLCHRRDGKQVQDFDVKLRHIWDDIQGVTLLAFYSDFRATLPPKTAYMARVPKNAKQLPPAFVERRDLFKAVVKDLVATDRATNAAHVLRGMPGGGKTIAAKAVVRCEDVRRSFKDGIFWVQVGQVGTGNPMALLQGLARDLAHAPSHQPHTVPHEFVDVEHAVSHLEGVRKERNLRCLVVLDDVWDAQIVPLFLCGGFHSLVTTRDLAVIPRDLQGVCTEVEMLTNAEALELLKNASRATAAIPTNEGLKVAKDCGFLPLPLAIVGAMGSSRADPDSAETWRGIHALLQQEPELVQDPVGSVLAVSFCGLKGAARTRFRKLGVLAKGARAPVDMVAHLWELDHDDSTLLLDDLVDKSLVKVEEHAYYLHDLVLDFAKDELRKLKERVRLVTCRQAQYLGRMSVVKDYAKAGEVMGGFYALMALWRSVEDLSGDNQLEASTYGATVKPSEESEASEDVAYLTWAVGRLFELQGKFAEAEELYDRCQAINEEALGPEHPSVATTLHGRAGLMVKQGKLAEAEALYDRCQAIEEKVLDPEHPSVATTLHGRAGLMVEQGKLAEAEALYDRCQAIEEKVLGPEHPSVAATLHSRAGLMVEQGKLAEAEALYDRCQAIDEKVLGPEHPSVATTLHNRACLLEQQGKLAEAEALYDRCQAIEEKVLGPEHPSVATTLHNRACLLEQQGKLAEAEALYDRCQAIEEKVLGPEHPSVATTLHNRAGLLEQQGKLAEAEALYDRCQAMKEKVLGPEHPSVATTLHNRAGLMVEQGKLAEAEALYDRCQAIEEKVLGPEHPSVATTLHNRAGLMVEQGKLAEAEALYDRCQAIEEKVLGPEHPSVATTLHNRAGLMVEQGKLAEAEALYDRCQAMKEKVLGPEHPSVATTLHGRAGLMVEQGKLAEAEALYDRCQAMKEKVLGPEHSNVATTLHSRAGLMVKQGKRDQAVPLLERAFSIRMKALGSSHPDTIATQNQLEHGQ</sequence>
<accession>D8LL58</accession>
<keyword evidence="6" id="KW-0802">TPR repeat</keyword>
<evidence type="ECO:0000313" key="12">
    <source>
        <dbReference type="EMBL" id="CBN79677.1"/>
    </source>
</evidence>
<evidence type="ECO:0000256" key="8">
    <source>
        <dbReference type="ARBA" id="ARBA00023175"/>
    </source>
</evidence>
<dbReference type="OrthoDB" id="771227at2759"/>
<protein>
    <submittedName>
        <fullName evidence="12">NB-ARC and TPR repeat-containing protein</fullName>
    </submittedName>
</protein>
<feature type="domain" description="Apoptotic protease-activating factor 1 winged-helix" evidence="11">
    <location>
        <begin position="498"/>
        <end position="558"/>
    </location>
</feature>
<proteinExistence type="inferred from homology"/>
<dbReference type="InterPro" id="IPR036388">
    <property type="entry name" value="WH-like_DNA-bd_sf"/>
</dbReference>
<evidence type="ECO:0000256" key="2">
    <source>
        <dbReference type="ARBA" id="ARBA00009622"/>
    </source>
</evidence>
<dbReference type="GO" id="GO:0005737">
    <property type="term" value="C:cytoplasm"/>
    <property type="evidence" value="ECO:0007669"/>
    <property type="project" value="TreeGrafter"/>
</dbReference>
<dbReference type="GO" id="GO:0007018">
    <property type="term" value="P:microtubule-based movement"/>
    <property type="evidence" value="ECO:0007669"/>
    <property type="project" value="TreeGrafter"/>
</dbReference>
<dbReference type="Pfam" id="PF00931">
    <property type="entry name" value="NB-ARC"/>
    <property type="match status" value="1"/>
</dbReference>
<dbReference type="Pfam" id="PF21296">
    <property type="entry name" value="WHD_APAF1"/>
    <property type="match status" value="1"/>
</dbReference>
<dbReference type="PANTHER" id="PTHR45783">
    <property type="entry name" value="KINESIN LIGHT CHAIN"/>
    <property type="match status" value="1"/>
</dbReference>
<keyword evidence="4" id="KW-0493">Microtubule</keyword>
<dbReference type="SUPFAM" id="SSF52540">
    <property type="entry name" value="P-loop containing nucleoside triphosphate hydrolases"/>
    <property type="match status" value="1"/>
</dbReference>
<organism evidence="12 13">
    <name type="scientific">Ectocarpus siliculosus</name>
    <name type="common">Brown alga</name>
    <name type="synonym">Conferva siliculosa</name>
    <dbReference type="NCBI Taxonomy" id="2880"/>
    <lineage>
        <taxon>Eukaryota</taxon>
        <taxon>Sar</taxon>
        <taxon>Stramenopiles</taxon>
        <taxon>Ochrophyta</taxon>
        <taxon>PX clade</taxon>
        <taxon>Phaeophyceae</taxon>
        <taxon>Ectocarpales</taxon>
        <taxon>Ectocarpaceae</taxon>
        <taxon>Ectocarpus</taxon>
    </lineage>
</organism>
<dbReference type="Gene3D" id="1.10.10.10">
    <property type="entry name" value="Winged helix-like DNA-binding domain superfamily/Winged helix DNA-binding domain"/>
    <property type="match status" value="1"/>
</dbReference>
<dbReference type="GO" id="GO:0005874">
    <property type="term" value="C:microtubule"/>
    <property type="evidence" value="ECO:0007669"/>
    <property type="project" value="UniProtKB-KW"/>
</dbReference>
<dbReference type="STRING" id="2880.D8LL58"/>
<dbReference type="SMART" id="SM00028">
    <property type="entry name" value="TPR"/>
    <property type="match status" value="11"/>
</dbReference>
<comment type="similarity">
    <text evidence="2">Belongs to the kinesin light chain family.</text>
</comment>
<keyword evidence="9" id="KW-0206">Cytoskeleton</keyword>
<dbReference type="GO" id="GO:0005871">
    <property type="term" value="C:kinesin complex"/>
    <property type="evidence" value="ECO:0007669"/>
    <property type="project" value="InterPro"/>
</dbReference>
<gene>
    <name evidence="12" type="ORF">Esi_0322_0028</name>
</gene>
<keyword evidence="8" id="KW-0505">Motor protein</keyword>
<dbReference type="PRINTS" id="PR00381">
    <property type="entry name" value="KINESINLIGHT"/>
</dbReference>
<dbReference type="AlphaFoldDB" id="D8LL58"/>
<dbReference type="PANTHER" id="PTHR45783:SF3">
    <property type="entry name" value="KINESIN LIGHT CHAIN"/>
    <property type="match status" value="1"/>
</dbReference>